<evidence type="ECO:0000259" key="2">
    <source>
        <dbReference type="Pfam" id="PF13648"/>
    </source>
</evidence>
<dbReference type="Proteomes" id="UP000244174">
    <property type="component" value="Unassembled WGS sequence"/>
</dbReference>
<gene>
    <name evidence="3" type="ORF">C8P64_1346</name>
</gene>
<feature type="chain" id="PRO_5015786336" evidence="1">
    <location>
        <begin position="22"/>
        <end position="177"/>
    </location>
</feature>
<proteinExistence type="predicted"/>
<dbReference type="OrthoDB" id="1437060at2"/>
<reference evidence="3 4" key="1">
    <citation type="submission" date="2018-04" db="EMBL/GenBank/DDBJ databases">
        <title>Genomic Encyclopedia of Archaeal and Bacterial Type Strains, Phase II (KMG-II): from individual species to whole genera.</title>
        <authorList>
            <person name="Goeker M."/>
        </authorList>
    </citation>
    <scope>NUCLEOTIDE SEQUENCE [LARGE SCALE GENOMIC DNA]</scope>
    <source>
        <strain evidence="3 4">DSM 23082</strain>
    </source>
</reference>
<keyword evidence="4" id="KW-1185">Reference proteome</keyword>
<dbReference type="RefSeq" id="WP_108171305.1">
    <property type="nucleotide sequence ID" value="NZ_QBKQ01000002.1"/>
</dbReference>
<dbReference type="AlphaFoldDB" id="A0A2T6AG97"/>
<feature type="signal peptide" evidence="1">
    <location>
        <begin position="1"/>
        <end position="21"/>
    </location>
</feature>
<feature type="domain" description="Lipocalin-like" evidence="2">
    <location>
        <begin position="33"/>
        <end position="150"/>
    </location>
</feature>
<keyword evidence="1" id="KW-0732">Signal</keyword>
<accession>A0A2T6AG97</accession>
<comment type="caution">
    <text evidence="3">The sequence shown here is derived from an EMBL/GenBank/DDBJ whole genome shotgun (WGS) entry which is preliminary data.</text>
</comment>
<dbReference type="InterPro" id="IPR024311">
    <property type="entry name" value="Lipocalin-like"/>
</dbReference>
<evidence type="ECO:0000313" key="3">
    <source>
        <dbReference type="EMBL" id="PTX42825.1"/>
    </source>
</evidence>
<dbReference type="PROSITE" id="PS51257">
    <property type="entry name" value="PROKAR_LIPOPROTEIN"/>
    <property type="match status" value="1"/>
</dbReference>
<evidence type="ECO:0000256" key="1">
    <source>
        <dbReference type="SAM" id="SignalP"/>
    </source>
</evidence>
<dbReference type="Pfam" id="PF13648">
    <property type="entry name" value="Lipocalin_4"/>
    <property type="match status" value="1"/>
</dbReference>
<sequence>MKTIRFSILGFFLILFTACSSDDSPEINTAMVTGEWNIESFDYSGQTSGNFEGMELNTSYEGVGENIEAVLRFNADNTFNFSGSYDVRFTAEGFTEMVPVSNASSSGTWKIEGDYIITSETIGQVQGEGVQGPQEGRMKISEVSENRMVLIIDQESTTNQNGMEFTISMDGKYVLTR</sequence>
<name>A0A2T6AG97_9FLAO</name>
<protein>
    <submittedName>
        <fullName evidence="3">Lipocalin-like protein</fullName>
    </submittedName>
</protein>
<organism evidence="3 4">
    <name type="scientific">Christiangramia gaetbulicola</name>
    <dbReference type="NCBI Taxonomy" id="703340"/>
    <lineage>
        <taxon>Bacteria</taxon>
        <taxon>Pseudomonadati</taxon>
        <taxon>Bacteroidota</taxon>
        <taxon>Flavobacteriia</taxon>
        <taxon>Flavobacteriales</taxon>
        <taxon>Flavobacteriaceae</taxon>
        <taxon>Christiangramia</taxon>
    </lineage>
</organism>
<evidence type="ECO:0000313" key="4">
    <source>
        <dbReference type="Proteomes" id="UP000244174"/>
    </source>
</evidence>
<dbReference type="EMBL" id="QBKQ01000002">
    <property type="protein sequence ID" value="PTX42825.1"/>
    <property type="molecule type" value="Genomic_DNA"/>
</dbReference>